<dbReference type="AlphaFoldDB" id="A0A0D2JNG9"/>
<gene>
    <name evidence="2" type="ORF">Z520_12249</name>
</gene>
<feature type="compositionally biased region" description="Polar residues" evidence="1">
    <location>
        <begin position="21"/>
        <end position="35"/>
    </location>
</feature>
<dbReference type="EMBL" id="KN848112">
    <property type="protein sequence ID" value="KIX92034.1"/>
    <property type="molecule type" value="Genomic_DNA"/>
</dbReference>
<dbReference type="RefSeq" id="XP_016626157.1">
    <property type="nucleotide sequence ID" value="XM_016782736.1"/>
</dbReference>
<protein>
    <submittedName>
        <fullName evidence="2">Uncharacterized protein</fullName>
    </submittedName>
</protein>
<sequence length="222" mass="25004">MDGSHAALRVPRPGLPRKLNSKAQQPSIPPTRNTGDTIRMVHFRHKQEPFSGMVTEAAYPQQGKTLRDLADDYILGSDLRVRALVGFDISYSETTMGSHILIRTLDYVSNPRDFASAEFRETFENLEGTVFIPCAILCTFLNDAESKIDVKPRRRFRKRRRVPTPEEGLDTDDEENVAQAETRAAEKADRGDPSFNIVCPVMGATRKTPHKDLLNQSHRLPS</sequence>
<proteinExistence type="predicted"/>
<feature type="compositionally biased region" description="Acidic residues" evidence="1">
    <location>
        <begin position="167"/>
        <end position="176"/>
    </location>
</feature>
<dbReference type="STRING" id="1442371.A0A0D2JNG9"/>
<dbReference type="OrthoDB" id="4363080at2759"/>
<organism evidence="2 3">
    <name type="scientific">Fonsecaea multimorphosa CBS 102226</name>
    <dbReference type="NCBI Taxonomy" id="1442371"/>
    <lineage>
        <taxon>Eukaryota</taxon>
        <taxon>Fungi</taxon>
        <taxon>Dikarya</taxon>
        <taxon>Ascomycota</taxon>
        <taxon>Pezizomycotina</taxon>
        <taxon>Eurotiomycetes</taxon>
        <taxon>Chaetothyriomycetidae</taxon>
        <taxon>Chaetothyriales</taxon>
        <taxon>Herpotrichiellaceae</taxon>
        <taxon>Fonsecaea</taxon>
    </lineage>
</organism>
<dbReference type="Proteomes" id="UP000053411">
    <property type="component" value="Unassembled WGS sequence"/>
</dbReference>
<evidence type="ECO:0000313" key="3">
    <source>
        <dbReference type="Proteomes" id="UP000053411"/>
    </source>
</evidence>
<evidence type="ECO:0000313" key="2">
    <source>
        <dbReference type="EMBL" id="KIX92034.1"/>
    </source>
</evidence>
<dbReference type="GeneID" id="27717995"/>
<reference evidence="2 3" key="1">
    <citation type="submission" date="2015-01" db="EMBL/GenBank/DDBJ databases">
        <title>The Genome Sequence of Fonsecaea multimorphosa CBS 102226.</title>
        <authorList>
            <consortium name="The Broad Institute Genomics Platform"/>
            <person name="Cuomo C."/>
            <person name="de Hoog S."/>
            <person name="Gorbushina A."/>
            <person name="Stielow B."/>
            <person name="Teixiera M."/>
            <person name="Abouelleil A."/>
            <person name="Chapman S.B."/>
            <person name="Priest M."/>
            <person name="Young S.K."/>
            <person name="Wortman J."/>
            <person name="Nusbaum C."/>
            <person name="Birren B."/>
        </authorList>
    </citation>
    <scope>NUCLEOTIDE SEQUENCE [LARGE SCALE GENOMIC DNA]</scope>
    <source>
        <strain evidence="2 3">CBS 102226</strain>
    </source>
</reference>
<dbReference type="VEuPathDB" id="FungiDB:Z520_12249"/>
<name>A0A0D2JNG9_9EURO</name>
<feature type="region of interest" description="Disordered" evidence="1">
    <location>
        <begin position="159"/>
        <end position="195"/>
    </location>
</feature>
<keyword evidence="3" id="KW-1185">Reference proteome</keyword>
<feature type="compositionally biased region" description="Basic and acidic residues" evidence="1">
    <location>
        <begin position="183"/>
        <end position="192"/>
    </location>
</feature>
<evidence type="ECO:0000256" key="1">
    <source>
        <dbReference type="SAM" id="MobiDB-lite"/>
    </source>
</evidence>
<accession>A0A0D2JNG9</accession>
<feature type="region of interest" description="Disordered" evidence="1">
    <location>
        <begin position="1"/>
        <end position="35"/>
    </location>
</feature>